<feature type="region of interest" description="Disordered" evidence="1">
    <location>
        <begin position="190"/>
        <end position="252"/>
    </location>
</feature>
<feature type="compositionally biased region" description="Low complexity" evidence="1">
    <location>
        <begin position="470"/>
        <end position="486"/>
    </location>
</feature>
<name>A0ABN9XSM2_9DINO</name>
<feature type="compositionally biased region" description="Pro residues" evidence="1">
    <location>
        <begin position="639"/>
        <end position="649"/>
    </location>
</feature>
<feature type="compositionally biased region" description="Pro residues" evidence="1">
    <location>
        <begin position="350"/>
        <end position="369"/>
    </location>
</feature>
<accession>A0ABN9XSM2</accession>
<dbReference type="PRINTS" id="PR01217">
    <property type="entry name" value="PRICHEXTENSN"/>
</dbReference>
<feature type="compositionally biased region" description="Pro residues" evidence="1">
    <location>
        <begin position="68"/>
        <end position="89"/>
    </location>
</feature>
<comment type="caution">
    <text evidence="2">The sequence shown here is derived from an EMBL/GenBank/DDBJ whole genome shotgun (WGS) entry which is preliminary data.</text>
</comment>
<feature type="region of interest" description="Disordered" evidence="1">
    <location>
        <begin position="620"/>
        <end position="666"/>
    </location>
</feature>
<dbReference type="Proteomes" id="UP001189429">
    <property type="component" value="Unassembled WGS sequence"/>
</dbReference>
<dbReference type="EMBL" id="CAUYUJ010021154">
    <property type="protein sequence ID" value="CAK0903009.1"/>
    <property type="molecule type" value="Genomic_DNA"/>
</dbReference>
<feature type="compositionally biased region" description="Low complexity" evidence="1">
    <location>
        <begin position="335"/>
        <end position="349"/>
    </location>
</feature>
<feature type="compositionally biased region" description="Low complexity" evidence="1">
    <location>
        <begin position="190"/>
        <end position="229"/>
    </location>
</feature>
<feature type="compositionally biased region" description="Low complexity" evidence="1">
    <location>
        <begin position="494"/>
        <end position="522"/>
    </location>
</feature>
<reference evidence="2" key="1">
    <citation type="submission" date="2023-10" db="EMBL/GenBank/DDBJ databases">
        <authorList>
            <person name="Chen Y."/>
            <person name="Shah S."/>
            <person name="Dougan E. K."/>
            <person name="Thang M."/>
            <person name="Chan C."/>
        </authorList>
    </citation>
    <scope>NUCLEOTIDE SEQUENCE [LARGE SCALE GENOMIC DNA]</scope>
</reference>
<organism evidence="2 3">
    <name type="scientific">Prorocentrum cordatum</name>
    <dbReference type="NCBI Taxonomy" id="2364126"/>
    <lineage>
        <taxon>Eukaryota</taxon>
        <taxon>Sar</taxon>
        <taxon>Alveolata</taxon>
        <taxon>Dinophyceae</taxon>
        <taxon>Prorocentrales</taxon>
        <taxon>Prorocentraceae</taxon>
        <taxon>Prorocentrum</taxon>
    </lineage>
</organism>
<feature type="region of interest" description="Disordered" evidence="1">
    <location>
        <begin position="458"/>
        <end position="527"/>
    </location>
</feature>
<feature type="region of interest" description="Disordered" evidence="1">
    <location>
        <begin position="39"/>
        <end position="113"/>
    </location>
</feature>
<protein>
    <submittedName>
        <fullName evidence="2">Uncharacterized protein</fullName>
    </submittedName>
</protein>
<feature type="region of interest" description="Disordered" evidence="1">
    <location>
        <begin position="335"/>
        <end position="369"/>
    </location>
</feature>
<evidence type="ECO:0000313" key="2">
    <source>
        <dbReference type="EMBL" id="CAK0903009.1"/>
    </source>
</evidence>
<sequence>MMVPIAEWMGLSSGHDKAFPNLSTSFNRSQHIIPTETLFDTGATPAPTAPTPLPTLSPTPTPTGAAPAPSPTPASPSSAPSPAPTPPPSVATSTPTAAPSVAPTPAPTAVPTETTVWPAGCDITYQGESLNNNCEKCTTMTDGRGAGQTHHGDKCVYLLDWARCYPETYWAVLAGSYTVIHAPAGCPGGAPTAAPAVSPTTLPTAAPTAAPTAPTAAPVVAPTPTSVPTSAPPPTQVPTVSTPATPAPTAAPTGTTVWPTGCDMTYQGEQLNNNCAKCTIMTDGRGVEHSGHGDKCVYLTNLDGSEVGPRNCYPESNIAVNTGMFKVIRDPTGCPGTTPLSTPSPSLAPLAPPTPTAIPTPEPTTAPTPPPISVWPTGCDMTDMATGQELNNDCFLCATMTDGRGVGQVHNGDRCVYLTNLDGSEITPRNCFPETYWMVSSNMFHVIREATSCPGATASPTTYPTPAPTAAPSGAPTAFPTATPTASPTPIPTATPTAAPTAFPTAAPTQSPTGAPAAVPTASPTPAPPLNVWPTGCDMTYQGEQLNNDCAMCTIMTDGRGVEHSGHGDKCVYLTNLDGSEVGPRNCYPESNIAVNSGVFKVIRDPTGCPGVTPLSTPAPSLAPLAPPTPTAVPTSAPTLPPLAPPAPTAVPTGVPTASPTPAPTPAPISIDRIELVISVELDDPCNATQNELITNSTRTGFAHKFGIPETYIIVTLSTNASCSERKPIQLDSFLLRWRQGTELAEIDIEIDLNHAADPAVTLPSAEQVTSVLSNETTSSVQDIVGTSVPGVSVQAVSAPSVTQVLVPASGDNTPVSGKGDPHLQNLYGERFDLRKPGKHLLLHIPRHADAKNTLFRVEAVAEQLGTGCSEMYFEDVNVTGAWADAKQKGGFQFHAKDKGGKGKHNHKPRWMRLGKLEIKVSYGHTDRGILYLNFFVKHIKSTGFEVGGLLGEDDHTDAATPRKGCVRTVSLRRTDLLPEVWGVGGDYSLPDRTIV</sequence>
<gene>
    <name evidence="2" type="ORF">PCOR1329_LOCUS79439</name>
</gene>
<feature type="compositionally biased region" description="Low complexity" evidence="1">
    <location>
        <begin position="90"/>
        <end position="101"/>
    </location>
</feature>
<keyword evidence="3" id="KW-1185">Reference proteome</keyword>
<evidence type="ECO:0000256" key="1">
    <source>
        <dbReference type="SAM" id="MobiDB-lite"/>
    </source>
</evidence>
<feature type="compositionally biased region" description="Pro residues" evidence="1">
    <location>
        <begin position="47"/>
        <end position="61"/>
    </location>
</feature>
<proteinExistence type="predicted"/>
<evidence type="ECO:0000313" key="3">
    <source>
        <dbReference type="Proteomes" id="UP001189429"/>
    </source>
</evidence>
<feature type="compositionally biased region" description="Low complexity" evidence="1">
    <location>
        <begin position="237"/>
        <end position="252"/>
    </location>
</feature>